<dbReference type="Pfam" id="PF05853">
    <property type="entry name" value="BKACE"/>
    <property type="match status" value="1"/>
</dbReference>
<evidence type="ECO:0000256" key="3">
    <source>
        <dbReference type="ARBA" id="ARBA00022723"/>
    </source>
</evidence>
<dbReference type="EMBL" id="JARJOW010000006">
    <property type="protein sequence ID" value="MDF5691179.1"/>
    <property type="molecule type" value="Genomic_DNA"/>
</dbReference>
<dbReference type="InterPro" id="IPR008567">
    <property type="entry name" value="BKACE"/>
</dbReference>
<dbReference type="RefSeq" id="WP_276344530.1">
    <property type="nucleotide sequence ID" value="NZ_JARJOW010000006.1"/>
</dbReference>
<keyword evidence="4" id="KW-0862">Zinc</keyword>
<reference evidence="5 6" key="1">
    <citation type="submission" date="2023-03" db="EMBL/GenBank/DDBJ databases">
        <title>Genome sequencing of Aquirufa.</title>
        <authorList>
            <person name="Pitt A."/>
            <person name="Hahn M.W."/>
        </authorList>
    </citation>
    <scope>NUCLEOTIDE SEQUENCE [LARGE SCALE GENOMIC DNA]</scope>
    <source>
        <strain evidence="5 6">WAEICH-18A</strain>
    </source>
</reference>
<gene>
    <name evidence="5" type="ORF">PQG43_09905</name>
</gene>
<accession>A0ABT6BL31</accession>
<keyword evidence="6" id="KW-1185">Reference proteome</keyword>
<dbReference type="PANTHER" id="PTHR37418">
    <property type="entry name" value="3-KETO-5-AMINOHEXANOATE CLEAVAGE ENZYME-RELATED"/>
    <property type="match status" value="1"/>
</dbReference>
<organism evidence="5 6">
    <name type="scientific">Aquirufa aurantiipilula</name>
    <dbReference type="NCBI Taxonomy" id="2696561"/>
    <lineage>
        <taxon>Bacteria</taxon>
        <taxon>Pseudomonadati</taxon>
        <taxon>Bacteroidota</taxon>
        <taxon>Cytophagia</taxon>
        <taxon>Cytophagales</taxon>
        <taxon>Flectobacillaceae</taxon>
        <taxon>Aquirufa</taxon>
    </lineage>
</organism>
<comment type="caution">
    <text evidence="5">The sequence shown here is derived from an EMBL/GenBank/DDBJ whole genome shotgun (WGS) entry which is preliminary data.</text>
</comment>
<evidence type="ECO:0000256" key="4">
    <source>
        <dbReference type="ARBA" id="ARBA00022833"/>
    </source>
</evidence>
<dbReference type="Gene3D" id="3.20.20.70">
    <property type="entry name" value="Aldolase class I"/>
    <property type="match status" value="1"/>
</dbReference>
<evidence type="ECO:0000313" key="6">
    <source>
        <dbReference type="Proteomes" id="UP001321344"/>
    </source>
</evidence>
<keyword evidence="3" id="KW-0479">Metal-binding</keyword>
<comment type="cofactor">
    <cofactor evidence="1">
        <name>Zn(2+)</name>
        <dbReference type="ChEBI" id="CHEBI:29105"/>
    </cofactor>
</comment>
<name>A0ABT6BL31_9BACT</name>
<dbReference type="Proteomes" id="UP001321344">
    <property type="component" value="Unassembled WGS sequence"/>
</dbReference>
<sequence>MKRILNFCPTGTQSTKQNSLAPIFQNEIIDEVVKLSEAGITIVHLHARDEAGMNTYKREIYQQIIEGIKKYCPDLVIGVSLSGRYFNELSLRSEVLSTSPDMASLTMSSLNFPTSASINSPDTIVFLINEMKKFQVTPEIECFDSGMLRYTQYLQTKGLLPKSLYINIILGNLFNASAELESIAHLKNYFPPNSKICFGGIGASQFKANIYGLLEADGIRIGVEDNFYMESNSKASNSSLINRIKNVSDALGMEFMSPNEFRKIGILQR</sequence>
<evidence type="ECO:0000256" key="1">
    <source>
        <dbReference type="ARBA" id="ARBA00001947"/>
    </source>
</evidence>
<evidence type="ECO:0000313" key="5">
    <source>
        <dbReference type="EMBL" id="MDF5691179.1"/>
    </source>
</evidence>
<protein>
    <submittedName>
        <fullName evidence="5">3-keto-5-aminohexanoate cleavage protein</fullName>
    </submittedName>
</protein>
<evidence type="ECO:0000256" key="2">
    <source>
        <dbReference type="ARBA" id="ARBA00022679"/>
    </source>
</evidence>
<dbReference type="InterPro" id="IPR013785">
    <property type="entry name" value="Aldolase_TIM"/>
</dbReference>
<keyword evidence="2" id="KW-0808">Transferase</keyword>
<proteinExistence type="predicted"/>
<dbReference type="PANTHER" id="PTHR37418:SF2">
    <property type="entry name" value="3-KETO-5-AMINOHEXANOATE CLEAVAGE ENZYME"/>
    <property type="match status" value="1"/>
</dbReference>